<sequence length="253" mass="26980">MSDLPTVAVPGGRVEYDDVPGSDALAPLLFLHEGLGSVALWRGWHRRVAGASGRRTVAYSRLGHGWSDPPPAPREVGFMHDEAAVVVPALREALDLADPVLVGHSDGASIALLHAASAPVGGLVVLAPHVVAEESGLAEIRTTRDAFHGGDLRARLARRHRDPDVAFRNWSEVWLSDGFRDWDLRPALPGITCPVLAVQGTADPYGTLAHVEAVRDLATGPVEMVLLDCAHSPHLEAPDATTDAVLRYLATRP</sequence>
<dbReference type="PANTHER" id="PTHR43194">
    <property type="entry name" value="HYDROLASE ALPHA/BETA FOLD FAMILY"/>
    <property type="match status" value="1"/>
</dbReference>
<evidence type="ECO:0000313" key="3">
    <source>
        <dbReference type="Proteomes" id="UP000505377"/>
    </source>
</evidence>
<dbReference type="Gene3D" id="3.40.50.1820">
    <property type="entry name" value="alpha/beta hydrolase"/>
    <property type="match status" value="1"/>
</dbReference>
<reference evidence="2 3" key="1">
    <citation type="submission" date="2020-05" db="EMBL/GenBank/DDBJ databases">
        <authorList>
            <person name="Mo P."/>
        </authorList>
    </citation>
    <scope>NUCLEOTIDE SEQUENCE [LARGE SCALE GENOMIC DNA]</scope>
    <source>
        <strain evidence="2 3">Gen01</strain>
    </source>
</reference>
<dbReference type="KEGG" id="pbro:HOP40_23315"/>
<evidence type="ECO:0000313" key="2">
    <source>
        <dbReference type="EMBL" id="QJY48357.1"/>
    </source>
</evidence>
<protein>
    <submittedName>
        <fullName evidence="2">Alpha/beta hydrolase</fullName>
    </submittedName>
</protein>
<keyword evidence="3" id="KW-1185">Reference proteome</keyword>
<feature type="domain" description="AB hydrolase-1" evidence="1">
    <location>
        <begin position="28"/>
        <end position="243"/>
    </location>
</feature>
<accession>A0A6M6JN23</accession>
<gene>
    <name evidence="2" type="ORF">HOP40_23315</name>
</gene>
<dbReference type="SUPFAM" id="SSF53474">
    <property type="entry name" value="alpha/beta-Hydrolases"/>
    <property type="match status" value="1"/>
</dbReference>
<dbReference type="Proteomes" id="UP000505377">
    <property type="component" value="Chromosome"/>
</dbReference>
<dbReference type="RefSeq" id="WP_172161969.1">
    <property type="nucleotide sequence ID" value="NZ_CP053564.1"/>
</dbReference>
<dbReference type="Pfam" id="PF12697">
    <property type="entry name" value="Abhydrolase_6"/>
    <property type="match status" value="1"/>
</dbReference>
<dbReference type="PANTHER" id="PTHR43194:SF2">
    <property type="entry name" value="PEROXISOMAL MEMBRANE PROTEIN LPX1"/>
    <property type="match status" value="1"/>
</dbReference>
<name>A0A6M6JN23_9PSEU</name>
<dbReference type="EMBL" id="CP053564">
    <property type="protein sequence ID" value="QJY48357.1"/>
    <property type="molecule type" value="Genomic_DNA"/>
</dbReference>
<organism evidence="2 3">
    <name type="scientific">Pseudonocardia broussonetiae</name>
    <dbReference type="NCBI Taxonomy" id="2736640"/>
    <lineage>
        <taxon>Bacteria</taxon>
        <taxon>Bacillati</taxon>
        <taxon>Actinomycetota</taxon>
        <taxon>Actinomycetes</taxon>
        <taxon>Pseudonocardiales</taxon>
        <taxon>Pseudonocardiaceae</taxon>
        <taxon>Pseudonocardia</taxon>
    </lineage>
</organism>
<dbReference type="InterPro" id="IPR050228">
    <property type="entry name" value="Carboxylesterase_BioH"/>
</dbReference>
<dbReference type="InterPro" id="IPR029058">
    <property type="entry name" value="AB_hydrolase_fold"/>
</dbReference>
<proteinExistence type="predicted"/>
<keyword evidence="2" id="KW-0378">Hydrolase</keyword>
<dbReference type="InterPro" id="IPR000073">
    <property type="entry name" value="AB_hydrolase_1"/>
</dbReference>
<dbReference type="AlphaFoldDB" id="A0A6M6JN23"/>
<evidence type="ECO:0000259" key="1">
    <source>
        <dbReference type="Pfam" id="PF12697"/>
    </source>
</evidence>
<dbReference type="GO" id="GO:0016787">
    <property type="term" value="F:hydrolase activity"/>
    <property type="evidence" value="ECO:0007669"/>
    <property type="project" value="UniProtKB-KW"/>
</dbReference>